<dbReference type="Proteomes" id="UP001056500">
    <property type="component" value="Chromosome"/>
</dbReference>
<organism evidence="3 4">
    <name type="scientific">Brevibacillus ruminantium</name>
    <dbReference type="NCBI Taxonomy" id="2950604"/>
    <lineage>
        <taxon>Bacteria</taxon>
        <taxon>Bacillati</taxon>
        <taxon>Bacillota</taxon>
        <taxon>Bacilli</taxon>
        <taxon>Bacillales</taxon>
        <taxon>Paenibacillaceae</taxon>
        <taxon>Brevibacillus</taxon>
    </lineage>
</organism>
<feature type="transmembrane region" description="Helical" evidence="1">
    <location>
        <begin position="7"/>
        <end position="29"/>
    </location>
</feature>
<keyword evidence="1" id="KW-1133">Transmembrane helix</keyword>
<keyword evidence="1" id="KW-0812">Transmembrane</keyword>
<dbReference type="EMBL" id="CP098755">
    <property type="protein sequence ID" value="USG67381.1"/>
    <property type="molecule type" value="Genomic_DNA"/>
</dbReference>
<protein>
    <recommendedName>
        <fullName evidence="2">DUF6199 domain-containing protein</fullName>
    </recommendedName>
</protein>
<dbReference type="Pfam" id="PF19701">
    <property type="entry name" value="DUF6199"/>
    <property type="match status" value="1"/>
</dbReference>
<dbReference type="RefSeq" id="WP_251874480.1">
    <property type="nucleotide sequence ID" value="NZ_CP098755.1"/>
</dbReference>
<proteinExistence type="predicted"/>
<evidence type="ECO:0000313" key="4">
    <source>
        <dbReference type="Proteomes" id="UP001056500"/>
    </source>
</evidence>
<gene>
    <name evidence="3" type="ORF">NDK47_08945</name>
</gene>
<evidence type="ECO:0000259" key="2">
    <source>
        <dbReference type="Pfam" id="PF19701"/>
    </source>
</evidence>
<accession>A0ABY4WKU0</accession>
<feature type="domain" description="DUF6199" evidence="2">
    <location>
        <begin position="9"/>
        <end position="58"/>
    </location>
</feature>
<feature type="transmembrane region" description="Helical" evidence="1">
    <location>
        <begin position="41"/>
        <end position="62"/>
    </location>
</feature>
<sequence length="63" mass="7382">MSIADFIFYLFLLALLAFMFFKPLALWYSGDPEPSEFHIDMIRIVSAVLFFVLMIGFIRELLT</sequence>
<keyword evidence="4" id="KW-1185">Reference proteome</keyword>
<evidence type="ECO:0000256" key="1">
    <source>
        <dbReference type="SAM" id="Phobius"/>
    </source>
</evidence>
<keyword evidence="1" id="KW-0472">Membrane</keyword>
<dbReference type="InterPro" id="IPR045679">
    <property type="entry name" value="DUF6199"/>
</dbReference>
<name>A0ABY4WKU0_9BACL</name>
<evidence type="ECO:0000313" key="3">
    <source>
        <dbReference type="EMBL" id="USG67381.1"/>
    </source>
</evidence>
<reference evidence="3" key="1">
    <citation type="submission" date="2022-06" db="EMBL/GenBank/DDBJ databases">
        <title>Genome sequencing of Brevibacillus sp. BB3-R1.</title>
        <authorList>
            <person name="Heo J."/>
            <person name="Lee D."/>
            <person name="Won M."/>
            <person name="Han B.-H."/>
            <person name="Hong S.-B."/>
            <person name="Kwon S.-W."/>
        </authorList>
    </citation>
    <scope>NUCLEOTIDE SEQUENCE</scope>
    <source>
        <strain evidence="3">BB3-R1</strain>
    </source>
</reference>